<evidence type="ECO:0000313" key="9">
    <source>
        <dbReference type="EMBL" id="KAH8996295.1"/>
    </source>
</evidence>
<protein>
    <submittedName>
        <fullName evidence="9">ATP-NAD kinase</fullName>
    </submittedName>
</protein>
<dbReference type="InterPro" id="IPR017437">
    <property type="entry name" value="ATP-NAD_kinase_PpnK-typ_C"/>
</dbReference>
<dbReference type="Gene3D" id="2.60.200.30">
    <property type="entry name" value="Probable inorganic polyphosphate/atp-NAD kinase, domain 2"/>
    <property type="match status" value="1"/>
</dbReference>
<keyword evidence="5" id="KW-0067">ATP-binding</keyword>
<evidence type="ECO:0000256" key="6">
    <source>
        <dbReference type="ARBA" id="ARBA00022857"/>
    </source>
</evidence>
<dbReference type="EMBL" id="JAKELL010000009">
    <property type="protein sequence ID" value="KAH8996295.1"/>
    <property type="molecule type" value="Genomic_DNA"/>
</dbReference>
<reference evidence="9" key="1">
    <citation type="submission" date="2022-01" db="EMBL/GenBank/DDBJ databases">
        <title>Comparative genomics reveals a dynamic genome evolution in the ectomycorrhizal milk-cap (Lactarius) mushrooms.</title>
        <authorList>
            <consortium name="DOE Joint Genome Institute"/>
            <person name="Lebreton A."/>
            <person name="Tang N."/>
            <person name="Kuo A."/>
            <person name="LaButti K."/>
            <person name="Drula E."/>
            <person name="Barry K."/>
            <person name="Clum A."/>
            <person name="Lipzen A."/>
            <person name="Mousain D."/>
            <person name="Ng V."/>
            <person name="Wang R."/>
            <person name="Wang X."/>
            <person name="Dai Y."/>
            <person name="Henrissat B."/>
            <person name="Grigoriev I.V."/>
            <person name="Guerin-Laguette A."/>
            <person name="Yu F."/>
            <person name="Martin F.M."/>
        </authorList>
    </citation>
    <scope>NUCLEOTIDE SEQUENCE</scope>
    <source>
        <strain evidence="9">QP</strain>
    </source>
</reference>
<feature type="compositionally biased region" description="Polar residues" evidence="8">
    <location>
        <begin position="321"/>
        <end position="333"/>
    </location>
</feature>
<evidence type="ECO:0000256" key="2">
    <source>
        <dbReference type="ARBA" id="ARBA00022679"/>
    </source>
</evidence>
<name>A0AAD4LMK1_9AGAM</name>
<dbReference type="PANTHER" id="PTHR20275:SF26">
    <property type="entry name" value="NADH KINASE POS5, MITOCHONDRIAL"/>
    <property type="match status" value="1"/>
</dbReference>
<comment type="similarity">
    <text evidence="1">Belongs to the NAD kinase family.</text>
</comment>
<dbReference type="GO" id="GO:0019674">
    <property type="term" value="P:NAD+ metabolic process"/>
    <property type="evidence" value="ECO:0007669"/>
    <property type="project" value="InterPro"/>
</dbReference>
<dbReference type="FunFam" id="2.60.200.30:FF:000009">
    <property type="entry name" value="Poly(P)/ATP NAD kinase"/>
    <property type="match status" value="1"/>
</dbReference>
<keyword evidence="7" id="KW-0520">NAD</keyword>
<dbReference type="AlphaFoldDB" id="A0AAD4LMK1"/>
<accession>A0AAD4LMK1</accession>
<dbReference type="InterPro" id="IPR016064">
    <property type="entry name" value="NAD/diacylglycerol_kinase_sf"/>
</dbReference>
<keyword evidence="3" id="KW-0547">Nucleotide-binding</keyword>
<gene>
    <name evidence="9" type="ORF">EDB92DRAFT_2039021</name>
</gene>
<keyword evidence="6" id="KW-0521">NADP</keyword>
<dbReference type="InterPro" id="IPR002504">
    <property type="entry name" value="NADK"/>
</dbReference>
<evidence type="ECO:0000256" key="7">
    <source>
        <dbReference type="ARBA" id="ARBA00023027"/>
    </source>
</evidence>
<feature type="region of interest" description="Disordered" evidence="8">
    <location>
        <begin position="321"/>
        <end position="343"/>
    </location>
</feature>
<dbReference type="GO" id="GO:0006741">
    <property type="term" value="P:NADP+ biosynthetic process"/>
    <property type="evidence" value="ECO:0007669"/>
    <property type="project" value="InterPro"/>
</dbReference>
<keyword evidence="2" id="KW-0808">Transferase</keyword>
<evidence type="ECO:0000313" key="10">
    <source>
        <dbReference type="Proteomes" id="UP001201163"/>
    </source>
</evidence>
<dbReference type="GO" id="GO:0003951">
    <property type="term" value="F:NAD+ kinase activity"/>
    <property type="evidence" value="ECO:0007669"/>
    <property type="project" value="InterPro"/>
</dbReference>
<keyword evidence="10" id="KW-1185">Reference proteome</keyword>
<comment type="caution">
    <text evidence="9">The sequence shown here is derived from an EMBL/GenBank/DDBJ whole genome shotgun (WGS) entry which is preliminary data.</text>
</comment>
<dbReference type="InterPro" id="IPR017438">
    <property type="entry name" value="ATP-NAD_kinase_N"/>
</dbReference>
<evidence type="ECO:0000256" key="5">
    <source>
        <dbReference type="ARBA" id="ARBA00022840"/>
    </source>
</evidence>
<dbReference type="SUPFAM" id="SSF111331">
    <property type="entry name" value="NAD kinase/diacylglycerol kinase-like"/>
    <property type="match status" value="1"/>
</dbReference>
<sequence length="370" mass="40480">MNLIARNIALRRCLSTHRFTRRWAIPGSSPAFFSTFPAPPPHRTNAEQAKSILIVNKLRTKPVIDTIDSFLDHLRTHYPNVRVFHEDRRDIPRDVEVWRPGDGAEKIDLVITLGGDGTILHASSLFKVGAVPPVLSFSMGTLGFLLPFHVDDFSKALESVFQGKATVLYRMRLSCAFLDKDGNNLGKEGEDWQVMNEVALHRGSSPHLNTIDAYVDRQHLTEAVSDGLIVSTPTGSTAYSLSAGGPIVHPSLSALVLTPICPRSLSFRPLVFPASSSITLRIGDRSRAPAGVSMDGQASHVLNPGESVTVRASLHPIPCINRSSISDPANDSQGEGAGPGKEDDWVRDINNLLQYNATFRSKALLRHSRM</sequence>
<evidence type="ECO:0000256" key="8">
    <source>
        <dbReference type="SAM" id="MobiDB-lite"/>
    </source>
</evidence>
<dbReference type="Pfam" id="PF01513">
    <property type="entry name" value="NAD_kinase"/>
    <property type="match status" value="1"/>
</dbReference>
<dbReference type="HAMAP" id="MF_00361">
    <property type="entry name" value="NAD_kinase"/>
    <property type="match status" value="1"/>
</dbReference>
<dbReference type="GO" id="GO:0005524">
    <property type="term" value="F:ATP binding"/>
    <property type="evidence" value="ECO:0007669"/>
    <property type="project" value="UniProtKB-KW"/>
</dbReference>
<evidence type="ECO:0000256" key="1">
    <source>
        <dbReference type="ARBA" id="ARBA00010995"/>
    </source>
</evidence>
<evidence type="ECO:0000256" key="3">
    <source>
        <dbReference type="ARBA" id="ARBA00022741"/>
    </source>
</evidence>
<dbReference type="Gene3D" id="3.40.50.10330">
    <property type="entry name" value="Probable inorganic polyphosphate/atp-NAD kinase, domain 1"/>
    <property type="match status" value="1"/>
</dbReference>
<keyword evidence="4 9" id="KW-0418">Kinase</keyword>
<dbReference type="PANTHER" id="PTHR20275">
    <property type="entry name" value="NAD KINASE"/>
    <property type="match status" value="1"/>
</dbReference>
<proteinExistence type="inferred from homology"/>
<evidence type="ECO:0000256" key="4">
    <source>
        <dbReference type="ARBA" id="ARBA00022777"/>
    </source>
</evidence>
<dbReference type="Pfam" id="PF20143">
    <property type="entry name" value="NAD_kinase_C"/>
    <property type="match status" value="1"/>
</dbReference>
<organism evidence="9 10">
    <name type="scientific">Lactarius akahatsu</name>
    <dbReference type="NCBI Taxonomy" id="416441"/>
    <lineage>
        <taxon>Eukaryota</taxon>
        <taxon>Fungi</taxon>
        <taxon>Dikarya</taxon>
        <taxon>Basidiomycota</taxon>
        <taxon>Agaricomycotina</taxon>
        <taxon>Agaricomycetes</taxon>
        <taxon>Russulales</taxon>
        <taxon>Russulaceae</taxon>
        <taxon>Lactarius</taxon>
    </lineage>
</organism>
<dbReference type="Proteomes" id="UP001201163">
    <property type="component" value="Unassembled WGS sequence"/>
</dbReference>